<feature type="domain" description="DUF4886" evidence="1">
    <location>
        <begin position="3"/>
        <end position="220"/>
    </location>
</feature>
<dbReference type="Gene3D" id="3.40.50.1110">
    <property type="entry name" value="SGNH hydrolase"/>
    <property type="match status" value="1"/>
</dbReference>
<gene>
    <name evidence="2" type="ORF">ACFQ47_05545</name>
</gene>
<dbReference type="InterPro" id="IPR032616">
    <property type="entry name" value="DUF4886"/>
</dbReference>
<proteinExistence type="predicted"/>
<organism evidence="2 3">
    <name type="scientific">Lacticaseibacillus yichunensis</name>
    <dbReference type="NCBI Taxonomy" id="2486015"/>
    <lineage>
        <taxon>Bacteria</taxon>
        <taxon>Bacillati</taxon>
        <taxon>Bacillota</taxon>
        <taxon>Bacilli</taxon>
        <taxon>Lactobacillales</taxon>
        <taxon>Lactobacillaceae</taxon>
        <taxon>Lacticaseibacillus</taxon>
    </lineage>
</organism>
<evidence type="ECO:0000313" key="3">
    <source>
        <dbReference type="Proteomes" id="UP001597192"/>
    </source>
</evidence>
<keyword evidence="3" id="KW-1185">Reference proteome</keyword>
<name>A0ABW4CR40_9LACO</name>
<protein>
    <submittedName>
        <fullName evidence="2">DUF4886 domain-containing protein</fullName>
    </submittedName>
</protein>
<dbReference type="Proteomes" id="UP001597192">
    <property type="component" value="Unassembled WGS sequence"/>
</dbReference>
<dbReference type="InterPro" id="IPR036514">
    <property type="entry name" value="SGNH_hydro_sf"/>
</dbReference>
<dbReference type="SUPFAM" id="SSF52266">
    <property type="entry name" value="SGNH hydrolase"/>
    <property type="match status" value="1"/>
</dbReference>
<comment type="caution">
    <text evidence="2">The sequence shown here is derived from an EMBL/GenBank/DDBJ whole genome shotgun (WGS) entry which is preliminary data.</text>
</comment>
<dbReference type="RefSeq" id="WP_164510152.1">
    <property type="nucleotide sequence ID" value="NZ_JBHTOG010000023.1"/>
</dbReference>
<sequence>MLKILAVGNSFSNNTTHYLYPLAQAAGVALKVVNLFVGGCPLERHWHNIQANNAEYRYELNGDDRDDAHLVSIDQILPEERWDHIFSQQASGDSGLLDTYQPYAGLVYAHLRQAQPQAHFWMQETWAYDRASDHRDFAFYHRDQDEMFAQLEAAYTQVSRQVGATLLPTGTLIQKMRALPFFATHPLNVEDGYHLNDYGKYGAALLWLQALAGVPADQVPMPDVAALRQLDPDVCKQIAQVVAALEE</sequence>
<dbReference type="Pfam" id="PF16227">
    <property type="entry name" value="DUF4886"/>
    <property type="match status" value="1"/>
</dbReference>
<reference evidence="3" key="1">
    <citation type="journal article" date="2019" name="Int. J. Syst. Evol. Microbiol.">
        <title>The Global Catalogue of Microorganisms (GCM) 10K type strain sequencing project: providing services to taxonomists for standard genome sequencing and annotation.</title>
        <authorList>
            <consortium name="The Broad Institute Genomics Platform"/>
            <consortium name="The Broad Institute Genome Sequencing Center for Infectious Disease"/>
            <person name="Wu L."/>
            <person name="Ma J."/>
        </authorList>
    </citation>
    <scope>NUCLEOTIDE SEQUENCE [LARGE SCALE GENOMIC DNA]</scope>
    <source>
        <strain evidence="3">CCM 8947</strain>
    </source>
</reference>
<evidence type="ECO:0000313" key="2">
    <source>
        <dbReference type="EMBL" id="MFD1432146.1"/>
    </source>
</evidence>
<dbReference type="EMBL" id="JBHTOG010000023">
    <property type="protein sequence ID" value="MFD1432146.1"/>
    <property type="molecule type" value="Genomic_DNA"/>
</dbReference>
<evidence type="ECO:0000259" key="1">
    <source>
        <dbReference type="Pfam" id="PF16227"/>
    </source>
</evidence>
<accession>A0ABW4CR40</accession>